<comment type="caution">
    <text evidence="2">The sequence shown here is derived from an EMBL/GenBank/DDBJ whole genome shotgun (WGS) entry which is preliminary data.</text>
</comment>
<dbReference type="RefSeq" id="WP_159793143.1">
    <property type="nucleotide sequence ID" value="NZ_WTYM01000032.1"/>
</dbReference>
<reference evidence="2 3" key="1">
    <citation type="submission" date="2019-12" db="EMBL/GenBank/DDBJ databases">
        <title>Genomic-based taxomic classification of the family Erythrobacteraceae.</title>
        <authorList>
            <person name="Xu L."/>
        </authorList>
    </citation>
    <scope>NUCLEOTIDE SEQUENCE [LARGE SCALE GENOMIC DNA]</scope>
    <source>
        <strain evidence="2 3">MCCC 1K01500</strain>
    </source>
</reference>
<dbReference type="InterPro" id="IPR014922">
    <property type="entry name" value="YdhG-like"/>
</dbReference>
<feature type="domain" description="YdhG-like" evidence="1">
    <location>
        <begin position="18"/>
        <end position="135"/>
    </location>
</feature>
<proteinExistence type="predicted"/>
<sequence length="144" mass="15712">MTVEQEIEDYVASLPAAKQDDLRRLHATIQAIAPGCSLWLLDGKDESGKVVSNPNIGYGRLEIRYANGTSKPFYRVGTSANTSGLSIYVMGLDDRKYLAEAFGGRLGKAAVTGYCVKFRALADLDMGVLEELLRFGMADRENAD</sequence>
<accession>A0A6I4SVG4</accession>
<dbReference type="Proteomes" id="UP000433652">
    <property type="component" value="Unassembled WGS sequence"/>
</dbReference>
<dbReference type="AlphaFoldDB" id="A0A6I4SVG4"/>
<evidence type="ECO:0000313" key="3">
    <source>
        <dbReference type="Proteomes" id="UP000433652"/>
    </source>
</evidence>
<gene>
    <name evidence="2" type="ORF">GRI89_05795</name>
</gene>
<dbReference type="EMBL" id="WTYM01000032">
    <property type="protein sequence ID" value="MXO59050.1"/>
    <property type="molecule type" value="Genomic_DNA"/>
</dbReference>
<evidence type="ECO:0000259" key="1">
    <source>
        <dbReference type="Pfam" id="PF08818"/>
    </source>
</evidence>
<dbReference type="Pfam" id="PF08818">
    <property type="entry name" value="DUF1801"/>
    <property type="match status" value="1"/>
</dbReference>
<name>A0A6I4SVG4_9SPHN</name>
<dbReference type="OrthoDB" id="5951444at2"/>
<organism evidence="2 3">
    <name type="scientific">Croceibacterium salegens</name>
    <dbReference type="NCBI Taxonomy" id="1737568"/>
    <lineage>
        <taxon>Bacteria</taxon>
        <taxon>Pseudomonadati</taxon>
        <taxon>Pseudomonadota</taxon>
        <taxon>Alphaproteobacteria</taxon>
        <taxon>Sphingomonadales</taxon>
        <taxon>Erythrobacteraceae</taxon>
        <taxon>Croceibacterium</taxon>
    </lineage>
</organism>
<keyword evidence="3" id="KW-1185">Reference proteome</keyword>
<protein>
    <submittedName>
        <fullName evidence="2">DUF1801 domain-containing protein</fullName>
    </submittedName>
</protein>
<evidence type="ECO:0000313" key="2">
    <source>
        <dbReference type="EMBL" id="MXO59050.1"/>
    </source>
</evidence>